<keyword evidence="8" id="KW-1185">Reference proteome</keyword>
<dbReference type="InterPro" id="IPR012318">
    <property type="entry name" value="HTH_CRP"/>
</dbReference>
<dbReference type="InterPro" id="IPR000595">
    <property type="entry name" value="cNMP-bd_dom"/>
</dbReference>
<dbReference type="InterPro" id="IPR036388">
    <property type="entry name" value="WH-like_DNA-bd_sf"/>
</dbReference>
<dbReference type="Proteomes" id="UP000287746">
    <property type="component" value="Unassembled WGS sequence"/>
</dbReference>
<dbReference type="KEGG" id="skr:BRX40_17365"/>
<proteinExistence type="predicted"/>
<dbReference type="RefSeq" id="WP_066574151.1">
    <property type="nucleotide sequence ID" value="NZ_QLJI01000008.1"/>
</dbReference>
<dbReference type="Pfam" id="PF00027">
    <property type="entry name" value="cNMP_binding"/>
    <property type="match status" value="1"/>
</dbReference>
<dbReference type="OrthoDB" id="6155297at2"/>
<dbReference type="Gene3D" id="1.10.10.10">
    <property type="entry name" value="Winged helix-like DNA-binding domain superfamily/Winged helix DNA-binding domain"/>
    <property type="match status" value="1"/>
</dbReference>
<dbReference type="SUPFAM" id="SSF51206">
    <property type="entry name" value="cAMP-binding domain-like"/>
    <property type="match status" value="1"/>
</dbReference>
<dbReference type="CDD" id="cd00092">
    <property type="entry name" value="HTH_CRP"/>
    <property type="match status" value="1"/>
</dbReference>
<keyword evidence="2" id="KW-0238">DNA-binding</keyword>
<evidence type="ECO:0000313" key="6">
    <source>
        <dbReference type="EMBL" id="RSU97840.1"/>
    </source>
</evidence>
<sequence>MQPPFHRLAEFVSLTSQDMDVMNGWLAGYRKVSRLRTLRREGDPVTGVYFLLEGWVCSSLMLRNGRRQIAKVHLPGDMLGIPSLVLPTAGETLEAVTDIKVSLIPAAAIGELFEHRPRLAIGLFLNAQMEHVALTQKLSWVGAGNAMERMSAFLLDLFARLDAGRLTEGGRFDFPLTQPQLGELLGLTAVHVNRTLKRLDQTGFIVRGRGWLRIADLAGLQSLAPNLPPRFSGPAAWSRLGGQPAAQILTWP</sequence>
<evidence type="ECO:0000313" key="8">
    <source>
        <dbReference type="Proteomes" id="UP000185161"/>
    </source>
</evidence>
<organism evidence="5 8">
    <name type="scientific">Sphingomonas koreensis</name>
    <dbReference type="NCBI Taxonomy" id="93064"/>
    <lineage>
        <taxon>Bacteria</taxon>
        <taxon>Pseudomonadati</taxon>
        <taxon>Pseudomonadota</taxon>
        <taxon>Alphaproteobacteria</taxon>
        <taxon>Sphingomonadales</taxon>
        <taxon>Sphingomonadaceae</taxon>
        <taxon>Sphingomonas</taxon>
    </lineage>
</organism>
<name>A0A1L6JDD6_9SPHN</name>
<dbReference type="Pfam" id="PF13545">
    <property type="entry name" value="HTH_Crp_2"/>
    <property type="match status" value="1"/>
</dbReference>
<evidence type="ECO:0000256" key="3">
    <source>
        <dbReference type="ARBA" id="ARBA00023163"/>
    </source>
</evidence>
<evidence type="ECO:0000313" key="9">
    <source>
        <dbReference type="Proteomes" id="UP000286681"/>
    </source>
</evidence>
<reference evidence="5" key="1">
    <citation type="submission" date="2016-12" db="EMBL/GenBank/DDBJ databases">
        <title>Whole genome sequencing of Sphingomonas koreensis.</title>
        <authorList>
            <person name="Conlan S."/>
            <person name="Thomas P.J."/>
            <person name="Mullikin J."/>
            <person name="Palmore T.N."/>
            <person name="Frank K.M."/>
            <person name="Segre J.A."/>
        </authorList>
    </citation>
    <scope>NUCLEOTIDE SEQUENCE</scope>
    <source>
        <strain evidence="5">ABOJV</strain>
    </source>
</reference>
<evidence type="ECO:0000313" key="5">
    <source>
        <dbReference type="EMBL" id="APR53941.1"/>
    </source>
</evidence>
<dbReference type="SMART" id="SM00419">
    <property type="entry name" value="HTH_CRP"/>
    <property type="match status" value="1"/>
</dbReference>
<dbReference type="Gene3D" id="2.60.120.10">
    <property type="entry name" value="Jelly Rolls"/>
    <property type="match status" value="1"/>
</dbReference>
<reference evidence="8" key="2">
    <citation type="submission" date="2016-12" db="EMBL/GenBank/DDBJ databases">
        <title>Whole genome sequencing of Sphingomonas sp. ABOJV.</title>
        <authorList>
            <person name="Conlan S."/>
            <person name="Thomas P.J."/>
            <person name="Mullikin J."/>
            <person name="Palmore T.N."/>
            <person name="Frank K.M."/>
            <person name="Segre J.A."/>
        </authorList>
    </citation>
    <scope>NUCLEOTIDE SEQUENCE [LARGE SCALE GENOMIC DNA]</scope>
    <source>
        <strain evidence="8">ABOJV</strain>
    </source>
</reference>
<gene>
    <name evidence="5" type="ORF">BRX40_17365</name>
    <name evidence="6" type="ORF">CA257_22265</name>
    <name evidence="7" type="ORF">DAH66_08190</name>
</gene>
<dbReference type="Proteomes" id="UP000286681">
    <property type="component" value="Unassembled WGS sequence"/>
</dbReference>
<evidence type="ECO:0000256" key="1">
    <source>
        <dbReference type="ARBA" id="ARBA00023015"/>
    </source>
</evidence>
<dbReference type="GO" id="GO:0003677">
    <property type="term" value="F:DNA binding"/>
    <property type="evidence" value="ECO:0007669"/>
    <property type="project" value="UniProtKB-KW"/>
</dbReference>
<dbReference type="EMBL" id="QQWO01000031">
    <property type="protein sequence ID" value="RSU97840.1"/>
    <property type="molecule type" value="Genomic_DNA"/>
</dbReference>
<dbReference type="PROSITE" id="PS51063">
    <property type="entry name" value="HTH_CRP_2"/>
    <property type="match status" value="1"/>
</dbReference>
<keyword evidence="1" id="KW-0805">Transcription regulation</keyword>
<dbReference type="Proteomes" id="UP000185161">
    <property type="component" value="Chromosome"/>
</dbReference>
<evidence type="ECO:0000313" key="7">
    <source>
        <dbReference type="EMBL" id="RSY86859.1"/>
    </source>
</evidence>
<dbReference type="InterPro" id="IPR018490">
    <property type="entry name" value="cNMP-bd_dom_sf"/>
</dbReference>
<dbReference type="EMBL" id="CP018820">
    <property type="protein sequence ID" value="APR53941.1"/>
    <property type="molecule type" value="Genomic_DNA"/>
</dbReference>
<protein>
    <submittedName>
        <fullName evidence="5">Crp/Fnr family transcriptional regulator</fullName>
    </submittedName>
</protein>
<dbReference type="GO" id="GO:0006355">
    <property type="term" value="P:regulation of DNA-templated transcription"/>
    <property type="evidence" value="ECO:0007669"/>
    <property type="project" value="InterPro"/>
</dbReference>
<dbReference type="EMBL" id="QQYZ01000006">
    <property type="protein sequence ID" value="RSY86859.1"/>
    <property type="molecule type" value="Genomic_DNA"/>
</dbReference>
<dbReference type="SUPFAM" id="SSF46785">
    <property type="entry name" value="Winged helix' DNA-binding domain"/>
    <property type="match status" value="1"/>
</dbReference>
<keyword evidence="3" id="KW-0804">Transcription</keyword>
<dbReference type="AlphaFoldDB" id="A0A1L6JDD6"/>
<evidence type="ECO:0000313" key="10">
    <source>
        <dbReference type="Proteomes" id="UP000287746"/>
    </source>
</evidence>
<accession>A0A1L6JDD6</accession>
<reference evidence="9 10" key="3">
    <citation type="submission" date="2018-07" db="EMBL/GenBank/DDBJ databases">
        <title>Genomic and Epidemiologic Investigation of an Indolent Hospital Outbreak.</title>
        <authorList>
            <person name="Johnson R.C."/>
            <person name="Deming C."/>
            <person name="Conlan S."/>
            <person name="Zellmer C.J."/>
            <person name="Michelin A.V."/>
            <person name="Lee-Lin S."/>
            <person name="Thomas P.J."/>
            <person name="Park M."/>
            <person name="Weingarten R.A."/>
            <person name="Less J."/>
            <person name="Dekker J.P."/>
            <person name="Frank K.M."/>
            <person name="Musser K.A."/>
            <person name="Mcquiston J.R."/>
            <person name="Henderson D.K."/>
            <person name="Lau A.F."/>
            <person name="Palmore T.N."/>
            <person name="Segre J.A."/>
        </authorList>
    </citation>
    <scope>NUCLEOTIDE SEQUENCE [LARGE SCALE GENOMIC DNA]</scope>
    <source>
        <strain evidence="7 10">SK-CDC1_0717</strain>
        <strain evidence="6 9">SK-NIH.Env10_0317</strain>
    </source>
</reference>
<dbReference type="InterPro" id="IPR036390">
    <property type="entry name" value="WH_DNA-bd_sf"/>
</dbReference>
<dbReference type="InterPro" id="IPR014710">
    <property type="entry name" value="RmlC-like_jellyroll"/>
</dbReference>
<dbReference type="CDD" id="cd00038">
    <property type="entry name" value="CAP_ED"/>
    <property type="match status" value="1"/>
</dbReference>
<evidence type="ECO:0000256" key="2">
    <source>
        <dbReference type="ARBA" id="ARBA00023125"/>
    </source>
</evidence>
<feature type="domain" description="HTH crp-type" evidence="4">
    <location>
        <begin position="144"/>
        <end position="218"/>
    </location>
</feature>
<evidence type="ECO:0000259" key="4">
    <source>
        <dbReference type="PROSITE" id="PS51063"/>
    </source>
</evidence>
<dbReference type="STRING" id="93064.BRX40_17365"/>